<dbReference type="AlphaFoldDB" id="I4EGT0"/>
<dbReference type="InterPro" id="IPR040758">
    <property type="entry name" value="PrmC_N"/>
</dbReference>
<comment type="similarity">
    <text evidence="4">Belongs to the protein N5-glutamine methyltransferase family. PrmC subfamily.</text>
</comment>
<gene>
    <name evidence="4" type="primary">prmC</name>
    <name evidence="7" type="ORF">NITHO_280035</name>
</gene>
<dbReference type="NCBIfam" id="TIGR03534">
    <property type="entry name" value="RF_mod_PrmC"/>
    <property type="match status" value="1"/>
</dbReference>
<dbReference type="OrthoDB" id="9800643at2"/>
<evidence type="ECO:0000256" key="3">
    <source>
        <dbReference type="ARBA" id="ARBA00022691"/>
    </source>
</evidence>
<dbReference type="SUPFAM" id="SSF53335">
    <property type="entry name" value="S-adenosyl-L-methionine-dependent methyltransferases"/>
    <property type="match status" value="1"/>
</dbReference>
<dbReference type="PANTHER" id="PTHR18895:SF74">
    <property type="entry name" value="MTRF1L RELEASE FACTOR GLUTAMINE METHYLTRANSFERASE"/>
    <property type="match status" value="1"/>
</dbReference>
<dbReference type="GO" id="GO:0102559">
    <property type="term" value="F:peptide chain release factor N(5)-glutamine methyltransferase activity"/>
    <property type="evidence" value="ECO:0007669"/>
    <property type="project" value="UniProtKB-EC"/>
</dbReference>
<evidence type="ECO:0000313" key="8">
    <source>
        <dbReference type="Proteomes" id="UP000004221"/>
    </source>
</evidence>
<keyword evidence="3 4" id="KW-0949">S-adenosyl-L-methionine</keyword>
<dbReference type="InterPro" id="IPR050320">
    <property type="entry name" value="N5-glutamine_MTase"/>
</dbReference>
<comment type="catalytic activity">
    <reaction evidence="4">
        <text>L-glutaminyl-[peptide chain release factor] + S-adenosyl-L-methionine = N(5)-methyl-L-glutaminyl-[peptide chain release factor] + S-adenosyl-L-homocysteine + H(+)</text>
        <dbReference type="Rhea" id="RHEA:42896"/>
        <dbReference type="Rhea" id="RHEA-COMP:10271"/>
        <dbReference type="Rhea" id="RHEA-COMP:10272"/>
        <dbReference type="ChEBI" id="CHEBI:15378"/>
        <dbReference type="ChEBI" id="CHEBI:30011"/>
        <dbReference type="ChEBI" id="CHEBI:57856"/>
        <dbReference type="ChEBI" id="CHEBI:59789"/>
        <dbReference type="ChEBI" id="CHEBI:61891"/>
        <dbReference type="EC" id="2.1.1.297"/>
    </reaction>
</comment>
<dbReference type="InterPro" id="IPR019874">
    <property type="entry name" value="RF_methyltr_PrmC"/>
</dbReference>
<dbReference type="Pfam" id="PF13847">
    <property type="entry name" value="Methyltransf_31"/>
    <property type="match status" value="1"/>
</dbReference>
<dbReference type="GO" id="GO:0032259">
    <property type="term" value="P:methylation"/>
    <property type="evidence" value="ECO:0007669"/>
    <property type="project" value="UniProtKB-KW"/>
</dbReference>
<protein>
    <recommendedName>
        <fullName evidence="4">Release factor glutamine methyltransferase</fullName>
        <shortName evidence="4">RF MTase</shortName>
        <ecNumber evidence="4">2.1.1.297</ecNumber>
    </recommendedName>
    <alternativeName>
        <fullName evidence="4">N5-glutamine methyltransferase PrmC</fullName>
    </alternativeName>
    <alternativeName>
        <fullName evidence="4">Protein-(glutamine-N5) MTase PrmC</fullName>
    </alternativeName>
    <alternativeName>
        <fullName evidence="4">Protein-glutamine N-methyltransferase PrmC</fullName>
    </alternativeName>
</protein>
<sequence length="291" mass="32239">MVTSPKVSPLTIRDLLREGQFRLSRADVDTPRLDAEVLLMDVLGTDRAGLYLAYPNITAEEVAGRFRERIERRVAGEPVAYLTGHREFMGLDFQVDRRVLIPRPETEFLVEWALERLRTPSTSRKLVVDIGTGSGAVAVSLAHLLPDSVNPLIIGSDRDRDALQVAAMNRDRLAPGRVELVLGDLLEWCEAGIDVLLANLPYLRLDQAHDGLAWEPVIALYAGADGLDLYRRLLPRAKDLLNPGGALVCEIDPDQAAPIRELARRHYPTAQCRVDPDLAGLDRYLIVDLAG</sequence>
<feature type="binding site" evidence="4">
    <location>
        <position position="157"/>
    </location>
    <ligand>
        <name>S-adenosyl-L-methionine</name>
        <dbReference type="ChEBI" id="CHEBI:59789"/>
    </ligand>
</feature>
<dbReference type="InterPro" id="IPR029063">
    <property type="entry name" value="SAM-dependent_MTases_sf"/>
</dbReference>
<feature type="domain" description="Methyltransferase" evidence="5">
    <location>
        <begin position="125"/>
        <end position="248"/>
    </location>
</feature>
<dbReference type="EC" id="2.1.1.297" evidence="4"/>
<dbReference type="Proteomes" id="UP000004221">
    <property type="component" value="Unassembled WGS sequence"/>
</dbReference>
<dbReference type="Gene3D" id="1.10.8.10">
    <property type="entry name" value="DNA helicase RuvA subunit, C-terminal domain"/>
    <property type="match status" value="1"/>
</dbReference>
<evidence type="ECO:0000256" key="4">
    <source>
        <dbReference type="HAMAP-Rule" id="MF_02126"/>
    </source>
</evidence>
<comment type="caution">
    <text evidence="4">Lacks conserved residue(s) required for the propagation of feature annotation.</text>
</comment>
<feature type="binding site" evidence="4">
    <location>
        <position position="199"/>
    </location>
    <ligand>
        <name>S-adenosyl-L-methionine</name>
        <dbReference type="ChEBI" id="CHEBI:59789"/>
    </ligand>
</feature>
<dbReference type="EMBL" id="CAGS01000201">
    <property type="protein sequence ID" value="CCF83892.1"/>
    <property type="molecule type" value="Genomic_DNA"/>
</dbReference>
<feature type="binding site" evidence="4">
    <location>
        <begin position="131"/>
        <end position="135"/>
    </location>
    <ligand>
        <name>S-adenosyl-L-methionine</name>
        <dbReference type="ChEBI" id="CHEBI:59789"/>
    </ligand>
</feature>
<evidence type="ECO:0000313" key="7">
    <source>
        <dbReference type="EMBL" id="CCF83892.1"/>
    </source>
</evidence>
<dbReference type="PANTHER" id="PTHR18895">
    <property type="entry name" value="HEMK METHYLTRANSFERASE"/>
    <property type="match status" value="1"/>
</dbReference>
<keyword evidence="1 4" id="KW-0489">Methyltransferase</keyword>
<accession>I4EGT0</accession>
<name>I4EGT0_9BACT</name>
<reference evidence="7 8" key="1">
    <citation type="journal article" date="2012" name="ISME J.">
        <title>Nitrification expanded: discovery, physiology and genomics of a nitrite-oxidizing bacterium from the phylum Chloroflexi.</title>
        <authorList>
            <person name="Sorokin D.Y."/>
            <person name="Lucker S."/>
            <person name="Vejmelkova D."/>
            <person name="Kostrikina N.A."/>
            <person name="Kleerebezem R."/>
            <person name="Rijpstra W.I."/>
            <person name="Damste J.S."/>
            <person name="Le Paslier D."/>
            <person name="Muyzer G."/>
            <person name="Wagner M."/>
            <person name="van Loosdrecht M.C."/>
            <person name="Daims H."/>
        </authorList>
    </citation>
    <scope>NUCLEOTIDE SEQUENCE [LARGE SCALE GENOMIC DNA]</scope>
    <source>
        <strain evidence="8">none</strain>
    </source>
</reference>
<evidence type="ECO:0000256" key="2">
    <source>
        <dbReference type="ARBA" id="ARBA00022679"/>
    </source>
</evidence>
<evidence type="ECO:0000256" key="1">
    <source>
        <dbReference type="ARBA" id="ARBA00022603"/>
    </source>
</evidence>
<proteinExistence type="inferred from homology"/>
<keyword evidence="8" id="KW-1185">Reference proteome</keyword>
<dbReference type="NCBIfam" id="TIGR00536">
    <property type="entry name" value="hemK_fam"/>
    <property type="match status" value="1"/>
</dbReference>
<feature type="domain" description="Release factor glutamine methyltransferase N-terminal" evidence="6">
    <location>
        <begin position="14"/>
        <end position="84"/>
    </location>
</feature>
<evidence type="ECO:0000259" key="6">
    <source>
        <dbReference type="Pfam" id="PF17827"/>
    </source>
</evidence>
<dbReference type="RefSeq" id="WP_008477585.1">
    <property type="nucleotide sequence ID" value="NZ_CAGS01000201.1"/>
</dbReference>
<keyword evidence="2 4" id="KW-0808">Transferase</keyword>
<dbReference type="Gene3D" id="3.40.50.150">
    <property type="entry name" value="Vaccinia Virus protein VP39"/>
    <property type="match status" value="1"/>
</dbReference>
<evidence type="ECO:0000259" key="5">
    <source>
        <dbReference type="Pfam" id="PF13847"/>
    </source>
</evidence>
<comment type="caution">
    <text evidence="7">The sequence shown here is derived from an EMBL/GenBank/DDBJ whole genome shotgun (WGS) entry which is preliminary data.</text>
</comment>
<dbReference type="HAMAP" id="MF_02126">
    <property type="entry name" value="RF_methyltr_PrmC"/>
    <property type="match status" value="1"/>
</dbReference>
<dbReference type="InterPro" id="IPR025714">
    <property type="entry name" value="Methyltranfer_dom"/>
</dbReference>
<dbReference type="InterPro" id="IPR004556">
    <property type="entry name" value="HemK-like"/>
</dbReference>
<dbReference type="CDD" id="cd02440">
    <property type="entry name" value="AdoMet_MTases"/>
    <property type="match status" value="1"/>
</dbReference>
<dbReference type="Pfam" id="PF17827">
    <property type="entry name" value="PrmC_N"/>
    <property type="match status" value="1"/>
</dbReference>
<organism evidence="7 8">
    <name type="scientific">Nitrolancea hollandica Lb</name>
    <dbReference type="NCBI Taxonomy" id="1129897"/>
    <lineage>
        <taxon>Bacteria</taxon>
        <taxon>Pseudomonadati</taxon>
        <taxon>Thermomicrobiota</taxon>
        <taxon>Thermomicrobia</taxon>
        <taxon>Sphaerobacterales</taxon>
        <taxon>Sphaerobacterineae</taxon>
        <taxon>Sphaerobacteraceae</taxon>
        <taxon>Nitrolancea</taxon>
    </lineage>
</organism>
<comment type="function">
    <text evidence="4">Methylates the class 1 translation termination release factors RF1/PrfA and RF2/PrfB on the glutamine residue of the universally conserved GGQ motif.</text>
</comment>